<organism evidence="2">
    <name type="scientific">Hexamita inflata</name>
    <dbReference type="NCBI Taxonomy" id="28002"/>
    <lineage>
        <taxon>Eukaryota</taxon>
        <taxon>Metamonada</taxon>
        <taxon>Diplomonadida</taxon>
        <taxon>Hexamitidae</taxon>
        <taxon>Hexamitinae</taxon>
        <taxon>Hexamita</taxon>
    </lineage>
</organism>
<keyword evidence="1" id="KW-0812">Transmembrane</keyword>
<proteinExistence type="predicted"/>
<evidence type="ECO:0000313" key="3">
    <source>
        <dbReference type="EMBL" id="CAL5978074.1"/>
    </source>
</evidence>
<name>A0AA86NGC9_9EUKA</name>
<reference evidence="3 4" key="2">
    <citation type="submission" date="2024-07" db="EMBL/GenBank/DDBJ databases">
        <authorList>
            <person name="Akdeniz Z."/>
        </authorList>
    </citation>
    <scope>NUCLEOTIDE SEQUENCE [LARGE SCALE GENOMIC DNA]</scope>
</reference>
<sequence length="106" mass="12269">MQSYQISRYLTSVQEDSMQNVISQLKFSNNELLQSVGQVLQKFDAQDESLRNQISKRDALIQKMRINNEDTDLEKSIVQEQISGTYRKTVFVAACTFVVTFVLWVI</sequence>
<keyword evidence="4" id="KW-1185">Reference proteome</keyword>
<keyword evidence="1" id="KW-0472">Membrane</keyword>
<keyword evidence="1" id="KW-1133">Transmembrane helix</keyword>
<protein>
    <submittedName>
        <fullName evidence="3">Hypothetical_protein</fullName>
    </submittedName>
</protein>
<evidence type="ECO:0000256" key="1">
    <source>
        <dbReference type="SAM" id="Phobius"/>
    </source>
</evidence>
<dbReference type="Proteomes" id="UP001642409">
    <property type="component" value="Unassembled WGS sequence"/>
</dbReference>
<dbReference type="AlphaFoldDB" id="A0AA86NGC9"/>
<accession>A0AA86NGC9</accession>
<evidence type="ECO:0000313" key="4">
    <source>
        <dbReference type="Proteomes" id="UP001642409"/>
    </source>
</evidence>
<evidence type="ECO:0000313" key="2">
    <source>
        <dbReference type="EMBL" id="CAI9919402.1"/>
    </source>
</evidence>
<reference evidence="2" key="1">
    <citation type="submission" date="2023-06" db="EMBL/GenBank/DDBJ databases">
        <authorList>
            <person name="Kurt Z."/>
        </authorList>
    </citation>
    <scope>NUCLEOTIDE SEQUENCE</scope>
</reference>
<feature type="transmembrane region" description="Helical" evidence="1">
    <location>
        <begin position="89"/>
        <end position="105"/>
    </location>
</feature>
<dbReference type="EMBL" id="CATOUU010000171">
    <property type="protein sequence ID" value="CAI9919402.1"/>
    <property type="molecule type" value="Genomic_DNA"/>
</dbReference>
<comment type="caution">
    <text evidence="2">The sequence shown here is derived from an EMBL/GenBank/DDBJ whole genome shotgun (WGS) entry which is preliminary data.</text>
</comment>
<gene>
    <name evidence="3" type="ORF">HINF_LOCUS4617</name>
    <name evidence="2" type="ORF">HINF_LOCUS7047</name>
</gene>
<dbReference type="EMBL" id="CAXDID020000008">
    <property type="protein sequence ID" value="CAL5978074.1"/>
    <property type="molecule type" value="Genomic_DNA"/>
</dbReference>